<evidence type="ECO:0000256" key="4">
    <source>
        <dbReference type="ARBA" id="ARBA00022692"/>
    </source>
</evidence>
<evidence type="ECO:0000256" key="7">
    <source>
        <dbReference type="ARBA" id="ARBA00023136"/>
    </source>
</evidence>
<keyword evidence="2" id="KW-1003">Cell membrane</keyword>
<evidence type="ECO:0000313" key="11">
    <source>
        <dbReference type="Proteomes" id="UP000515204"/>
    </source>
</evidence>
<dbReference type="InterPro" id="IPR004117">
    <property type="entry name" value="7tm6_olfct_rcpt"/>
</dbReference>
<sequence>MIGQWPYCNFTIRFLVRMFVCALLVSFAYVQIAKLSTSKCTFDLIVEVIPPLTICFLWATKYITCWIKDLLRHIKDDLNSIQITEELKIIQNFVEKGRMYGIFLIVLIYSSICMFILIIFWPRIFDIIIPLNESRPLQQPFKTEYFVDQEKYFFPIITHIFVVAFVGLNIGLATDLLFIAFLLHGCAMFTVLEYRLENMFDSLIKPAPNDSDVLSSKVANCVERHKNIVEFVEMINSYYTSSCLVQLVLAVLILTVVLLRLFERLTSIHDADMAELTVCVIHVTGHLFVVFLNIFPAQKLLDCSESIFFKVYCSCWYWVPVKIQKLLLMIMKRSIKPCGITAAGRWRSSLEMFAKVYETDLLRIKNRMTFLLRFVY</sequence>
<accession>A0A6P3YFU5</accession>
<dbReference type="KEGG" id="dqu:106752267"/>
<keyword evidence="7 10" id="KW-0472">Membrane</keyword>
<evidence type="ECO:0000256" key="8">
    <source>
        <dbReference type="ARBA" id="ARBA00023170"/>
    </source>
</evidence>
<keyword evidence="8 10" id="KW-0675">Receptor</keyword>
<comment type="caution">
    <text evidence="10">Lacks conserved residue(s) required for the propagation of feature annotation.</text>
</comment>
<evidence type="ECO:0000313" key="12">
    <source>
        <dbReference type="RefSeq" id="XP_014489323.1"/>
    </source>
</evidence>
<keyword evidence="5 10" id="KW-0552">Olfaction</keyword>
<dbReference type="GO" id="GO:0005549">
    <property type="term" value="F:odorant binding"/>
    <property type="evidence" value="ECO:0007669"/>
    <property type="project" value="InterPro"/>
</dbReference>
<feature type="transmembrane region" description="Helical" evidence="10">
    <location>
        <begin position="274"/>
        <end position="295"/>
    </location>
</feature>
<dbReference type="PANTHER" id="PTHR21137">
    <property type="entry name" value="ODORANT RECEPTOR"/>
    <property type="match status" value="1"/>
</dbReference>
<feature type="transmembrane region" description="Helical" evidence="10">
    <location>
        <begin position="44"/>
        <end position="63"/>
    </location>
</feature>
<evidence type="ECO:0000256" key="3">
    <source>
        <dbReference type="ARBA" id="ARBA00022606"/>
    </source>
</evidence>
<comment type="similarity">
    <text evidence="10">Belongs to the insect chemoreceptor superfamily. Heteromeric odorant receptor channel (TC 1.A.69) family.</text>
</comment>
<dbReference type="OrthoDB" id="7700178at2759"/>
<comment type="subcellular location">
    <subcellularLocation>
        <location evidence="1 10">Cell membrane</location>
        <topology evidence="1 10">Multi-pass membrane protein</topology>
    </subcellularLocation>
</comment>
<dbReference type="PANTHER" id="PTHR21137:SF35">
    <property type="entry name" value="ODORANT RECEPTOR 19A-RELATED"/>
    <property type="match status" value="1"/>
</dbReference>
<dbReference type="GeneID" id="106752267"/>
<dbReference type="GO" id="GO:0004984">
    <property type="term" value="F:olfactory receptor activity"/>
    <property type="evidence" value="ECO:0007669"/>
    <property type="project" value="InterPro"/>
</dbReference>
<keyword evidence="4 10" id="KW-0812">Transmembrane</keyword>
<evidence type="ECO:0000256" key="10">
    <source>
        <dbReference type="RuleBase" id="RU351113"/>
    </source>
</evidence>
<proteinExistence type="inferred from homology"/>
<evidence type="ECO:0000256" key="2">
    <source>
        <dbReference type="ARBA" id="ARBA00022475"/>
    </source>
</evidence>
<dbReference type="RefSeq" id="XP_014489323.1">
    <property type="nucleotide sequence ID" value="XM_014633837.1"/>
</dbReference>
<feature type="transmembrane region" description="Helical" evidence="10">
    <location>
        <begin position="238"/>
        <end position="262"/>
    </location>
</feature>
<keyword evidence="9 10" id="KW-0807">Transducer</keyword>
<reference evidence="12" key="1">
    <citation type="submission" date="2025-08" db="UniProtKB">
        <authorList>
            <consortium name="RefSeq"/>
        </authorList>
    </citation>
    <scope>IDENTIFICATION</scope>
</reference>
<dbReference type="Proteomes" id="UP000515204">
    <property type="component" value="Unplaced"/>
</dbReference>
<evidence type="ECO:0000256" key="1">
    <source>
        <dbReference type="ARBA" id="ARBA00004651"/>
    </source>
</evidence>
<name>A0A6P3YFU5_DINQU</name>
<protein>
    <recommendedName>
        <fullName evidence="10">Odorant receptor</fullName>
    </recommendedName>
</protein>
<feature type="transmembrane region" description="Helical" evidence="10">
    <location>
        <begin position="100"/>
        <end position="121"/>
    </location>
</feature>
<evidence type="ECO:0000256" key="6">
    <source>
        <dbReference type="ARBA" id="ARBA00022989"/>
    </source>
</evidence>
<organism evidence="11 12">
    <name type="scientific">Dinoponera quadriceps</name>
    <name type="common">South American ant</name>
    <dbReference type="NCBI Taxonomy" id="609295"/>
    <lineage>
        <taxon>Eukaryota</taxon>
        <taxon>Metazoa</taxon>
        <taxon>Ecdysozoa</taxon>
        <taxon>Arthropoda</taxon>
        <taxon>Hexapoda</taxon>
        <taxon>Insecta</taxon>
        <taxon>Pterygota</taxon>
        <taxon>Neoptera</taxon>
        <taxon>Endopterygota</taxon>
        <taxon>Hymenoptera</taxon>
        <taxon>Apocrita</taxon>
        <taxon>Aculeata</taxon>
        <taxon>Formicoidea</taxon>
        <taxon>Formicidae</taxon>
        <taxon>Ponerinae</taxon>
        <taxon>Ponerini</taxon>
        <taxon>Dinoponera</taxon>
    </lineage>
</organism>
<keyword evidence="3 10" id="KW-0716">Sensory transduction</keyword>
<keyword evidence="6 10" id="KW-1133">Transmembrane helix</keyword>
<dbReference type="AlphaFoldDB" id="A0A6P3YFU5"/>
<dbReference type="GO" id="GO:0007165">
    <property type="term" value="P:signal transduction"/>
    <property type="evidence" value="ECO:0007669"/>
    <property type="project" value="UniProtKB-KW"/>
</dbReference>
<dbReference type="GO" id="GO:0005886">
    <property type="term" value="C:plasma membrane"/>
    <property type="evidence" value="ECO:0007669"/>
    <property type="project" value="UniProtKB-SubCell"/>
</dbReference>
<gene>
    <name evidence="12" type="primary">LOC106752267</name>
</gene>
<feature type="transmembrane region" description="Helical" evidence="10">
    <location>
        <begin position="12"/>
        <end position="32"/>
    </location>
</feature>
<dbReference type="Pfam" id="PF02949">
    <property type="entry name" value="7tm_6"/>
    <property type="match status" value="1"/>
</dbReference>
<evidence type="ECO:0000256" key="5">
    <source>
        <dbReference type="ARBA" id="ARBA00022725"/>
    </source>
</evidence>
<evidence type="ECO:0000256" key="9">
    <source>
        <dbReference type="ARBA" id="ARBA00023224"/>
    </source>
</evidence>
<keyword evidence="11" id="KW-1185">Reference proteome</keyword>